<dbReference type="RefSeq" id="XP_053021115.1">
    <property type="nucleotide sequence ID" value="XM_053169866.1"/>
</dbReference>
<evidence type="ECO:0000313" key="2">
    <source>
        <dbReference type="EMBL" id="WAQ85560.1"/>
    </source>
</evidence>
<dbReference type="Proteomes" id="UP001164743">
    <property type="component" value="Chromosome 6A"/>
</dbReference>
<feature type="region of interest" description="Disordered" evidence="1">
    <location>
        <begin position="175"/>
        <end position="200"/>
    </location>
</feature>
<dbReference type="EMBL" id="CP110426">
    <property type="protein sequence ID" value="WAQ85560.1"/>
    <property type="molecule type" value="Genomic_DNA"/>
</dbReference>
<evidence type="ECO:0008006" key="4">
    <source>
        <dbReference type="Google" id="ProtNLM"/>
    </source>
</evidence>
<organism evidence="2 3">
    <name type="scientific">Puccinia triticina</name>
    <dbReference type="NCBI Taxonomy" id="208348"/>
    <lineage>
        <taxon>Eukaryota</taxon>
        <taxon>Fungi</taxon>
        <taxon>Dikarya</taxon>
        <taxon>Basidiomycota</taxon>
        <taxon>Pucciniomycotina</taxon>
        <taxon>Pucciniomycetes</taxon>
        <taxon>Pucciniales</taxon>
        <taxon>Pucciniaceae</taxon>
        <taxon>Puccinia</taxon>
    </lineage>
</organism>
<accession>A0ABY7CLI2</accession>
<name>A0ABY7CLI2_9BASI</name>
<protein>
    <recommendedName>
        <fullName evidence="4">Ribosomal protein S24/S35 mitochondrial conserved domain-containing protein</fullName>
    </recommendedName>
</protein>
<proteinExistence type="predicted"/>
<evidence type="ECO:0000256" key="1">
    <source>
        <dbReference type="SAM" id="MobiDB-lite"/>
    </source>
</evidence>
<dbReference type="GeneID" id="77810761"/>
<evidence type="ECO:0000313" key="3">
    <source>
        <dbReference type="Proteomes" id="UP001164743"/>
    </source>
</evidence>
<feature type="region of interest" description="Disordered" evidence="1">
    <location>
        <begin position="222"/>
        <end position="245"/>
    </location>
</feature>
<sequence>MGQAQFCSANSTLESSTRGGMIRTFATRLQANSKLVRHRTLHGSSHPLVGSSSRRSHTNSNAVDDWYIPIQLKTPALQASPTGNPLTDEAMVRLHRLSALEPPDQGSPEFEHLKNRLQSMLAVVDSVKDFEPAEDLRVQTNQCEIPDGRIWPADESLPIDWEALVQKQEGFLRSRKQKIPGSRNPNHLTAHPSEISPSKPIANDEYLTLDMAIDGVHTVRRRGLGQQPQNENVFYVAKQPGSARK</sequence>
<gene>
    <name evidence="2" type="ORF">PtA15_6A188</name>
</gene>
<reference evidence="2" key="1">
    <citation type="submission" date="2022-10" db="EMBL/GenBank/DDBJ databases">
        <title>Puccinia triticina Genome sequencing and assembly.</title>
        <authorList>
            <person name="Li C."/>
        </authorList>
    </citation>
    <scope>NUCLEOTIDE SEQUENCE</scope>
    <source>
        <strain evidence="2">Pt15</strain>
    </source>
</reference>
<keyword evidence="3" id="KW-1185">Reference proteome</keyword>